<proteinExistence type="predicted"/>
<comment type="caution">
    <text evidence="3">The sequence shown here is derived from an EMBL/GenBank/DDBJ whole genome shotgun (WGS) entry which is preliminary data.</text>
</comment>
<dbReference type="EMBL" id="BONV01000016">
    <property type="protein sequence ID" value="GIG80790.1"/>
    <property type="molecule type" value="Genomic_DNA"/>
</dbReference>
<dbReference type="AlphaFoldDB" id="A0A8J3M9J4"/>
<keyword evidence="2" id="KW-1133">Transmembrane helix</keyword>
<dbReference type="RefSeq" id="WP_203884195.1">
    <property type="nucleotide sequence ID" value="NZ_BAABHH010000033.1"/>
</dbReference>
<evidence type="ECO:0000256" key="2">
    <source>
        <dbReference type="SAM" id="Phobius"/>
    </source>
</evidence>
<evidence type="ECO:0000313" key="4">
    <source>
        <dbReference type="Proteomes" id="UP000630097"/>
    </source>
</evidence>
<evidence type="ECO:0000256" key="1">
    <source>
        <dbReference type="SAM" id="MobiDB-lite"/>
    </source>
</evidence>
<feature type="region of interest" description="Disordered" evidence="1">
    <location>
        <begin position="128"/>
        <end position="147"/>
    </location>
</feature>
<protein>
    <recommendedName>
        <fullName evidence="5">DUF4115 domain-containing protein</fullName>
    </recommendedName>
</protein>
<organism evidence="3 4">
    <name type="scientific">Planotetraspora kaengkrachanensis</name>
    <dbReference type="NCBI Taxonomy" id="575193"/>
    <lineage>
        <taxon>Bacteria</taxon>
        <taxon>Bacillati</taxon>
        <taxon>Actinomycetota</taxon>
        <taxon>Actinomycetes</taxon>
        <taxon>Streptosporangiales</taxon>
        <taxon>Streptosporangiaceae</taxon>
        <taxon>Planotetraspora</taxon>
    </lineage>
</organism>
<keyword evidence="2" id="KW-0472">Membrane</keyword>
<sequence length="147" mass="15202">MGRHRSDPLGIARLALIVLAVIVLLALIGVGAKALISSLGSEEPAPPGTPTVSSAPPTSQQPSAEKVPTVQVVCQADLCPVFVRVPGGDVLIDRDLARGEQASYFNPEVDVVLDDAGTVQVFANGTARPAGQQGERQAFKVTRAPGQ</sequence>
<feature type="region of interest" description="Disordered" evidence="1">
    <location>
        <begin position="39"/>
        <end position="67"/>
    </location>
</feature>
<feature type="compositionally biased region" description="Low complexity" evidence="1">
    <location>
        <begin position="50"/>
        <end position="64"/>
    </location>
</feature>
<accession>A0A8J3M9J4</accession>
<dbReference type="Proteomes" id="UP000630097">
    <property type="component" value="Unassembled WGS sequence"/>
</dbReference>
<feature type="transmembrane region" description="Helical" evidence="2">
    <location>
        <begin position="12"/>
        <end position="36"/>
    </location>
</feature>
<evidence type="ECO:0008006" key="5">
    <source>
        <dbReference type="Google" id="ProtNLM"/>
    </source>
</evidence>
<keyword evidence="4" id="KW-1185">Reference proteome</keyword>
<name>A0A8J3M9J4_9ACTN</name>
<gene>
    <name evidence="3" type="ORF">Pka01_39170</name>
</gene>
<keyword evidence="2" id="KW-0812">Transmembrane</keyword>
<reference evidence="3 4" key="1">
    <citation type="submission" date="2021-01" db="EMBL/GenBank/DDBJ databases">
        <title>Whole genome shotgun sequence of Planotetraspora kaengkrachanensis NBRC 104272.</title>
        <authorList>
            <person name="Komaki H."/>
            <person name="Tamura T."/>
        </authorList>
    </citation>
    <scope>NUCLEOTIDE SEQUENCE [LARGE SCALE GENOMIC DNA]</scope>
    <source>
        <strain evidence="3 4">NBRC 104272</strain>
    </source>
</reference>
<evidence type="ECO:0000313" key="3">
    <source>
        <dbReference type="EMBL" id="GIG80790.1"/>
    </source>
</evidence>